<protein>
    <submittedName>
        <fullName evidence="2">Uncharacterized protein</fullName>
    </submittedName>
</protein>
<name>A0AAV6FL34_9TELE</name>
<dbReference type="Proteomes" id="UP000823561">
    <property type="component" value="Chromosome 21"/>
</dbReference>
<proteinExistence type="predicted"/>
<dbReference type="AlphaFoldDB" id="A0AAV6FL34"/>
<keyword evidence="1" id="KW-0732">Signal</keyword>
<comment type="caution">
    <text evidence="2">The sequence shown here is derived from an EMBL/GenBank/DDBJ whole genome shotgun (WGS) entry which is preliminary data.</text>
</comment>
<feature type="chain" id="PRO_5043652658" evidence="1">
    <location>
        <begin position="25"/>
        <end position="153"/>
    </location>
</feature>
<dbReference type="EMBL" id="JADWDJ010000021">
    <property type="protein sequence ID" value="KAG5263564.1"/>
    <property type="molecule type" value="Genomic_DNA"/>
</dbReference>
<gene>
    <name evidence="2" type="ORF">AALO_G00266180</name>
</gene>
<evidence type="ECO:0000256" key="1">
    <source>
        <dbReference type="SAM" id="SignalP"/>
    </source>
</evidence>
<accession>A0AAV6FL34</accession>
<evidence type="ECO:0000313" key="3">
    <source>
        <dbReference type="Proteomes" id="UP000823561"/>
    </source>
</evidence>
<reference evidence="2" key="1">
    <citation type="submission" date="2020-10" db="EMBL/GenBank/DDBJ databases">
        <title>Chromosome-scale genome assembly of the Allis shad, Alosa alosa.</title>
        <authorList>
            <person name="Margot Z."/>
            <person name="Christophe K."/>
            <person name="Cabau C."/>
            <person name="Louis A."/>
            <person name="Berthelot C."/>
            <person name="Parey E."/>
            <person name="Roest Crollius H."/>
            <person name="Montfort J."/>
            <person name="Robinson-Rechavi M."/>
            <person name="Bucao C."/>
            <person name="Bouchez O."/>
            <person name="Gislard M."/>
            <person name="Lluch J."/>
            <person name="Milhes M."/>
            <person name="Lampietro C."/>
            <person name="Lopez Roques C."/>
            <person name="Donnadieu C."/>
            <person name="Braasch I."/>
            <person name="Desvignes T."/>
            <person name="Postlethwait J."/>
            <person name="Bobe J."/>
            <person name="Guiguen Y."/>
        </authorList>
    </citation>
    <scope>NUCLEOTIDE SEQUENCE</scope>
    <source>
        <strain evidence="2">M-15738</strain>
        <tissue evidence="2">Blood</tissue>
    </source>
</reference>
<feature type="signal peptide" evidence="1">
    <location>
        <begin position="1"/>
        <end position="24"/>
    </location>
</feature>
<evidence type="ECO:0000313" key="2">
    <source>
        <dbReference type="EMBL" id="KAG5263564.1"/>
    </source>
</evidence>
<keyword evidence="3" id="KW-1185">Reference proteome</keyword>
<organism evidence="2 3">
    <name type="scientific">Alosa alosa</name>
    <name type="common">allis shad</name>
    <dbReference type="NCBI Taxonomy" id="278164"/>
    <lineage>
        <taxon>Eukaryota</taxon>
        <taxon>Metazoa</taxon>
        <taxon>Chordata</taxon>
        <taxon>Craniata</taxon>
        <taxon>Vertebrata</taxon>
        <taxon>Euteleostomi</taxon>
        <taxon>Actinopterygii</taxon>
        <taxon>Neopterygii</taxon>
        <taxon>Teleostei</taxon>
        <taxon>Clupei</taxon>
        <taxon>Clupeiformes</taxon>
        <taxon>Clupeoidei</taxon>
        <taxon>Clupeidae</taxon>
        <taxon>Alosa</taxon>
    </lineage>
</organism>
<sequence length="153" mass="15036">MAQKLALVIVIFLVVGQFVGQTSADNEGPAEDLAYKEHPLAKRMLKAAGTAVVKAAKQTIGGTLGGAVAGGGVGAVSGAIHEGPNGSVENIFKQAVKGAILGGAAGGVGAGFKGATAIKEAGKIGVKAGFGATFVGEAQKFGDTYIDGKDKKP</sequence>